<keyword evidence="3" id="KW-0378">Hydrolase</keyword>
<dbReference type="EC" id="3.1.2.4" evidence="2"/>
<dbReference type="PANTHER" id="PTHR43176">
    <property type="entry name" value="3-HYDROXYISOBUTYRYL-COA HYDROLASE-RELATED"/>
    <property type="match status" value="1"/>
</dbReference>
<comment type="catalytic activity">
    <reaction evidence="1">
        <text>3-hydroxy-2-methylpropanoyl-CoA + H2O = 3-hydroxy-2-methylpropanoate + CoA + H(+)</text>
        <dbReference type="Rhea" id="RHEA:20888"/>
        <dbReference type="ChEBI" id="CHEBI:11805"/>
        <dbReference type="ChEBI" id="CHEBI:15377"/>
        <dbReference type="ChEBI" id="CHEBI:15378"/>
        <dbReference type="ChEBI" id="CHEBI:57287"/>
        <dbReference type="ChEBI" id="CHEBI:57340"/>
        <dbReference type="EC" id="3.1.2.4"/>
    </reaction>
</comment>
<protein>
    <recommendedName>
        <fullName evidence="2">3-hydroxyisobutyryl-CoA hydrolase</fullName>
        <ecNumber evidence="2">3.1.2.4</ecNumber>
    </recommendedName>
</protein>
<feature type="domain" description="Enoyl-CoA hydratase/isomerase" evidence="4">
    <location>
        <begin position="23"/>
        <end position="357"/>
    </location>
</feature>
<evidence type="ECO:0000313" key="5">
    <source>
        <dbReference type="EMBL" id="UOO90414.1"/>
    </source>
</evidence>
<proteinExistence type="predicted"/>
<evidence type="ECO:0000256" key="3">
    <source>
        <dbReference type="ARBA" id="ARBA00022801"/>
    </source>
</evidence>
<reference evidence="5 6" key="1">
    <citation type="journal article" date="2022" name="Res Sq">
        <title>Evolution of multicellular longitudinally dividing oral cavity symbionts (Neisseriaceae).</title>
        <authorList>
            <person name="Nyongesa S."/>
            <person name="Weber P."/>
            <person name="Bernet E."/>
            <person name="Pullido F."/>
            <person name="Nieckarz M."/>
            <person name="Delaby M."/>
            <person name="Nieves C."/>
            <person name="Viehboeck T."/>
            <person name="Krause N."/>
            <person name="Rivera-Millot A."/>
            <person name="Nakamura A."/>
            <person name="Vischer N."/>
            <person name="VanNieuwenhze M."/>
            <person name="Brun Y."/>
            <person name="Cava F."/>
            <person name="Bulgheresi S."/>
            <person name="Veyrier F."/>
        </authorList>
    </citation>
    <scope>NUCLEOTIDE SEQUENCE [LARGE SCALE GENOMIC DNA]</scope>
    <source>
        <strain evidence="5 6">SN4</strain>
    </source>
</reference>
<accession>A0ABY4E3Q2</accession>
<evidence type="ECO:0000256" key="2">
    <source>
        <dbReference type="ARBA" id="ARBA00011915"/>
    </source>
</evidence>
<dbReference type="EMBL" id="CP091511">
    <property type="protein sequence ID" value="UOO90414.1"/>
    <property type="molecule type" value="Genomic_DNA"/>
</dbReference>
<gene>
    <name evidence="5" type="ORF">LVJ82_05400</name>
</gene>
<evidence type="ECO:0000313" key="6">
    <source>
        <dbReference type="Proteomes" id="UP000832011"/>
    </source>
</evidence>
<dbReference type="CDD" id="cd06558">
    <property type="entry name" value="crotonase-like"/>
    <property type="match status" value="1"/>
</dbReference>
<organism evidence="5 6">
    <name type="scientific">Vitreoscilla massiliensis</name>
    <dbReference type="NCBI Taxonomy" id="1689272"/>
    <lineage>
        <taxon>Bacteria</taxon>
        <taxon>Pseudomonadati</taxon>
        <taxon>Pseudomonadota</taxon>
        <taxon>Betaproteobacteria</taxon>
        <taxon>Neisseriales</taxon>
        <taxon>Neisseriaceae</taxon>
        <taxon>Vitreoscilla</taxon>
    </lineage>
</organism>
<dbReference type="RefSeq" id="WP_058355707.1">
    <property type="nucleotide sequence ID" value="NZ_CABKVG010000008.1"/>
</dbReference>
<dbReference type="InterPro" id="IPR045004">
    <property type="entry name" value="ECH_dom"/>
</dbReference>
<sequence length="364" mass="38676">MNTDVSDSVLLASTLPTASGQAIGILSLNRPKALNALNLELITALRAQLLAWQQDPSIVAVWLQGSDKALCAGGDIREVQQQSLQAASPSAALQQASDFFQAEYGLYAAMARYSKPIITWCGGIVMGGGLGLAAASSVRIVTETTLMAMPEISIGLFPDAGASWFLQRFPFQSGVFLGLSGARFNGSDAMLGNLAEHALPAASREATLQALCAADWQGSAHEVITQTLLALPAQALPASTVLAHQAEIQSVVTQPNFQAALTQIQALAPRSPWLQAAADYVAQGCASSAGLHWLLMQRCRYASLEEVLNLEHTVASHCVTRADFLEGVRALLIDKDKQPRWSKSAAQVDDAWLASFLQPLPLNT</sequence>
<dbReference type="Gene3D" id="3.90.226.10">
    <property type="entry name" value="2-enoyl-CoA Hydratase, Chain A, domain 1"/>
    <property type="match status" value="1"/>
</dbReference>
<keyword evidence="6" id="KW-1185">Reference proteome</keyword>
<evidence type="ECO:0000259" key="4">
    <source>
        <dbReference type="Pfam" id="PF16113"/>
    </source>
</evidence>
<evidence type="ECO:0000256" key="1">
    <source>
        <dbReference type="ARBA" id="ARBA00001709"/>
    </source>
</evidence>
<dbReference type="InterPro" id="IPR032259">
    <property type="entry name" value="HIBYL-CoA-H"/>
</dbReference>
<dbReference type="SUPFAM" id="SSF52096">
    <property type="entry name" value="ClpP/crotonase"/>
    <property type="match status" value="1"/>
</dbReference>
<name>A0ABY4E3Q2_9NEIS</name>
<dbReference type="Pfam" id="PF16113">
    <property type="entry name" value="ECH_2"/>
    <property type="match status" value="1"/>
</dbReference>
<dbReference type="NCBIfam" id="NF004127">
    <property type="entry name" value="PRK05617.1"/>
    <property type="match status" value="1"/>
</dbReference>
<dbReference type="Proteomes" id="UP000832011">
    <property type="component" value="Chromosome"/>
</dbReference>
<dbReference type="PANTHER" id="PTHR43176:SF3">
    <property type="entry name" value="3-HYDROXYISOBUTYRYL-COA HYDROLASE, MITOCHONDRIAL"/>
    <property type="match status" value="1"/>
</dbReference>
<dbReference type="InterPro" id="IPR029045">
    <property type="entry name" value="ClpP/crotonase-like_dom_sf"/>
</dbReference>